<protein>
    <submittedName>
        <fullName evidence="6">DNA helicase</fullName>
    </submittedName>
</protein>
<feature type="region of interest" description="Disordered" evidence="4">
    <location>
        <begin position="346"/>
        <end position="387"/>
    </location>
</feature>
<dbReference type="Gene3D" id="1.10.8.60">
    <property type="match status" value="1"/>
</dbReference>
<comment type="similarity">
    <text evidence="1">Belongs to the CbxX/CfxQ family.</text>
</comment>
<keyword evidence="7" id="KW-1185">Reference proteome</keyword>
<dbReference type="GO" id="GO:0005524">
    <property type="term" value="F:ATP binding"/>
    <property type="evidence" value="ECO:0007669"/>
    <property type="project" value="UniProtKB-KW"/>
</dbReference>
<dbReference type="PRINTS" id="PR00819">
    <property type="entry name" value="CBXCFQXSUPER"/>
</dbReference>
<dbReference type="InterPro" id="IPR050773">
    <property type="entry name" value="CbxX/CfxQ_RuBisCO_ESX"/>
</dbReference>
<dbReference type="FunFam" id="3.40.50.300:FF:000216">
    <property type="entry name" value="Type VII secretion ATPase EccA"/>
    <property type="match status" value="1"/>
</dbReference>
<evidence type="ECO:0000313" key="7">
    <source>
        <dbReference type="Proteomes" id="UP001454036"/>
    </source>
</evidence>
<dbReference type="Gene3D" id="3.40.50.300">
    <property type="entry name" value="P-loop containing nucleotide triphosphate hydrolases"/>
    <property type="match status" value="1"/>
</dbReference>
<keyword evidence="2" id="KW-0547">Nucleotide-binding</keyword>
<evidence type="ECO:0000313" key="6">
    <source>
        <dbReference type="EMBL" id="GAA0158077.1"/>
    </source>
</evidence>
<organism evidence="6 7">
    <name type="scientific">Lithospermum erythrorhizon</name>
    <name type="common">Purple gromwell</name>
    <name type="synonym">Lithospermum officinale var. erythrorhizon</name>
    <dbReference type="NCBI Taxonomy" id="34254"/>
    <lineage>
        <taxon>Eukaryota</taxon>
        <taxon>Viridiplantae</taxon>
        <taxon>Streptophyta</taxon>
        <taxon>Embryophyta</taxon>
        <taxon>Tracheophyta</taxon>
        <taxon>Spermatophyta</taxon>
        <taxon>Magnoliopsida</taxon>
        <taxon>eudicotyledons</taxon>
        <taxon>Gunneridae</taxon>
        <taxon>Pentapetalae</taxon>
        <taxon>asterids</taxon>
        <taxon>lamiids</taxon>
        <taxon>Boraginales</taxon>
        <taxon>Boraginaceae</taxon>
        <taxon>Boraginoideae</taxon>
        <taxon>Lithospermeae</taxon>
        <taxon>Lithospermum</taxon>
    </lineage>
</organism>
<evidence type="ECO:0000256" key="2">
    <source>
        <dbReference type="ARBA" id="ARBA00022741"/>
    </source>
</evidence>
<evidence type="ECO:0000256" key="3">
    <source>
        <dbReference type="ARBA" id="ARBA00022840"/>
    </source>
</evidence>
<dbReference type="GO" id="GO:0016887">
    <property type="term" value="F:ATP hydrolysis activity"/>
    <property type="evidence" value="ECO:0007669"/>
    <property type="project" value="InterPro"/>
</dbReference>
<dbReference type="InterPro" id="IPR003593">
    <property type="entry name" value="AAA+_ATPase"/>
</dbReference>
<keyword evidence="6" id="KW-0347">Helicase</keyword>
<dbReference type="InterPro" id="IPR027417">
    <property type="entry name" value="P-loop_NTPase"/>
</dbReference>
<dbReference type="PANTHER" id="PTHR43392">
    <property type="entry name" value="AAA-TYPE ATPASE FAMILY PROTEIN / ANKYRIN REPEAT FAMILY PROTEIN"/>
    <property type="match status" value="1"/>
</dbReference>
<proteinExistence type="inferred from homology"/>
<dbReference type="SMART" id="SM00382">
    <property type="entry name" value="AAA"/>
    <property type="match status" value="1"/>
</dbReference>
<dbReference type="PANTHER" id="PTHR43392:SF2">
    <property type="entry name" value="AAA-TYPE ATPASE FAMILY PROTEIN _ ANKYRIN REPEAT FAMILY PROTEIN"/>
    <property type="match status" value="1"/>
</dbReference>
<dbReference type="Pfam" id="PF00004">
    <property type="entry name" value="AAA"/>
    <property type="match status" value="1"/>
</dbReference>
<feature type="domain" description="AAA+ ATPase" evidence="5">
    <location>
        <begin position="45"/>
        <end position="182"/>
    </location>
</feature>
<name>A0AAV3Q1Y2_LITER</name>
<gene>
    <name evidence="6" type="ORF">LIER_15194</name>
</gene>
<keyword evidence="3" id="KW-0067">ATP-binding</keyword>
<reference evidence="6 7" key="1">
    <citation type="submission" date="2024-01" db="EMBL/GenBank/DDBJ databases">
        <title>The complete chloroplast genome sequence of Lithospermum erythrorhizon: insights into the phylogenetic relationship among Boraginaceae species and the maternal lineages of purple gromwells.</title>
        <authorList>
            <person name="Okada T."/>
            <person name="Watanabe K."/>
        </authorList>
    </citation>
    <scope>NUCLEOTIDE SEQUENCE [LARGE SCALE GENOMIC DNA]</scope>
</reference>
<dbReference type="AlphaFoldDB" id="A0AAV3Q1Y2"/>
<sequence>MNELEKELSKIVGLKQLKTQLHTWAKGLVMDEKRRQLGIKINAKKPPHMAFLGNPGVGKTSMARILGNLLKKFGILPSNRLVEVQRTDLVGQYIGHTGIKTKAKIQEAEGGVLFVDEAYRLMVPGSKIDFGKEALEEIMHAMDAGKLSIIFAGYVEPMKLVFDSNEGFRRRITTHFVFEDFTCEELAQILHLKIPKQQGPDSGSKNVDGLYHGCTLSHECSISAIAELIERETSNEQRSKMNGGLIDQVLTKAKESLDLRLDVDCVDIHKLTTITLEDLKTSLCLLKTNNILMDGFKEEKLQVVGDVNRQPMSTATTPDMPDTPDMPSAQRRREYFLRAIGTATSRGRGKASCSRGVHQDSSKIGQTQAKRVAQRKVIKGTKKQRMT</sequence>
<dbReference type="InterPro" id="IPR000641">
    <property type="entry name" value="CbxX/CfxQ"/>
</dbReference>
<dbReference type="GO" id="GO:0004386">
    <property type="term" value="F:helicase activity"/>
    <property type="evidence" value="ECO:0007669"/>
    <property type="project" value="UniProtKB-KW"/>
</dbReference>
<dbReference type="SUPFAM" id="SSF52540">
    <property type="entry name" value="P-loop containing nucleoside triphosphate hydrolases"/>
    <property type="match status" value="1"/>
</dbReference>
<accession>A0AAV3Q1Y2</accession>
<keyword evidence="6" id="KW-0378">Hydrolase</keyword>
<dbReference type="CDD" id="cd00009">
    <property type="entry name" value="AAA"/>
    <property type="match status" value="1"/>
</dbReference>
<evidence type="ECO:0000259" key="5">
    <source>
        <dbReference type="SMART" id="SM00382"/>
    </source>
</evidence>
<comment type="caution">
    <text evidence="6">The sequence shown here is derived from an EMBL/GenBank/DDBJ whole genome shotgun (WGS) entry which is preliminary data.</text>
</comment>
<dbReference type="Proteomes" id="UP001454036">
    <property type="component" value="Unassembled WGS sequence"/>
</dbReference>
<evidence type="ECO:0000256" key="4">
    <source>
        <dbReference type="SAM" id="MobiDB-lite"/>
    </source>
</evidence>
<feature type="compositionally biased region" description="Basic residues" evidence="4">
    <location>
        <begin position="372"/>
        <end position="387"/>
    </location>
</feature>
<evidence type="ECO:0000256" key="1">
    <source>
        <dbReference type="ARBA" id="ARBA00010378"/>
    </source>
</evidence>
<dbReference type="EMBL" id="BAABME010003252">
    <property type="protein sequence ID" value="GAA0158077.1"/>
    <property type="molecule type" value="Genomic_DNA"/>
</dbReference>
<dbReference type="InterPro" id="IPR003959">
    <property type="entry name" value="ATPase_AAA_core"/>
</dbReference>